<dbReference type="PIRSF" id="PIRSF038800">
    <property type="entry name" value="KYNU"/>
    <property type="match status" value="1"/>
</dbReference>
<dbReference type="Gene3D" id="3.90.1150.10">
    <property type="entry name" value="Aspartate Aminotransferase, domain 1"/>
    <property type="match status" value="1"/>
</dbReference>
<feature type="binding site" evidence="4">
    <location>
        <position position="258"/>
    </location>
    <ligand>
        <name>pyridoxal 5'-phosphate</name>
        <dbReference type="ChEBI" id="CHEBI:597326"/>
    </ligand>
</feature>
<dbReference type="GO" id="GO:0043420">
    <property type="term" value="P:anthranilate metabolic process"/>
    <property type="evidence" value="ECO:0007669"/>
    <property type="project" value="TreeGrafter"/>
</dbReference>
<dbReference type="FunFam" id="3.40.640.10:FF:000031">
    <property type="entry name" value="Kynureninase"/>
    <property type="match status" value="1"/>
</dbReference>
<keyword evidence="2 4" id="KW-0378">Hydrolase</keyword>
<feature type="binding site" evidence="4">
    <location>
        <begin position="117"/>
        <end position="120"/>
    </location>
    <ligand>
        <name>pyridoxal 5'-phosphate</name>
        <dbReference type="ChEBI" id="CHEBI:597326"/>
    </ligand>
</feature>
<evidence type="ECO:0000256" key="4">
    <source>
        <dbReference type="HAMAP-Rule" id="MF_01970"/>
    </source>
</evidence>
<evidence type="ECO:0000256" key="1">
    <source>
        <dbReference type="ARBA" id="ARBA00022642"/>
    </source>
</evidence>
<evidence type="ECO:0000256" key="6">
    <source>
        <dbReference type="PIRNR" id="PIRNR038800"/>
    </source>
</evidence>
<comment type="pathway">
    <text evidence="4 6">Amino-acid degradation; L-kynurenine degradation; L-alanine and anthranilate from L-kynurenine: step 1/1.</text>
</comment>
<dbReference type="Proteomes" id="UP000808337">
    <property type="component" value="Unassembled WGS sequence"/>
</dbReference>
<comment type="similarity">
    <text evidence="4 6">Belongs to the kynureninase family.</text>
</comment>
<evidence type="ECO:0000256" key="5">
    <source>
        <dbReference type="NCBIfam" id="TIGR01814"/>
    </source>
</evidence>
<comment type="subunit">
    <text evidence="4 6">Homodimer.</text>
</comment>
<proteinExistence type="inferred from homology"/>
<dbReference type="Gene3D" id="3.40.640.10">
    <property type="entry name" value="Type I PLP-dependent aspartate aminotransferase-like (Major domain)"/>
    <property type="match status" value="1"/>
</dbReference>
<dbReference type="InterPro" id="IPR010111">
    <property type="entry name" value="Kynureninase"/>
</dbReference>
<protein>
    <recommendedName>
        <fullName evidence="4 5">Kynureninase</fullName>
        <ecNumber evidence="4 5">3.7.1.3</ecNumber>
    </recommendedName>
    <alternativeName>
        <fullName evidence="4">L-kynurenine hydrolase</fullName>
    </alternativeName>
</protein>
<dbReference type="InterPro" id="IPR015422">
    <property type="entry name" value="PyrdxlP-dep_Trfase_small"/>
</dbReference>
<feature type="binding site" evidence="4">
    <location>
        <position position="205"/>
    </location>
    <ligand>
        <name>pyridoxal 5'-phosphate</name>
        <dbReference type="ChEBI" id="CHEBI:597326"/>
    </ligand>
</feature>
<keyword evidence="3 4" id="KW-0663">Pyridoxal phosphate</keyword>
<comment type="pathway">
    <text evidence="4 6">Cofactor biosynthesis; NAD(+) biosynthesis; quinolinate from L-kynurenine: step 2/3.</text>
</comment>
<dbReference type="GO" id="GO:0030170">
    <property type="term" value="F:pyridoxal phosphate binding"/>
    <property type="evidence" value="ECO:0007669"/>
    <property type="project" value="UniProtKB-UniRule"/>
</dbReference>
<organism evidence="8 9">
    <name type="scientific">Candidatus Opimibacter skivensis</name>
    <dbReference type="NCBI Taxonomy" id="2982028"/>
    <lineage>
        <taxon>Bacteria</taxon>
        <taxon>Pseudomonadati</taxon>
        <taxon>Bacteroidota</taxon>
        <taxon>Saprospiria</taxon>
        <taxon>Saprospirales</taxon>
        <taxon>Saprospiraceae</taxon>
        <taxon>Candidatus Opimibacter</taxon>
    </lineage>
</organism>
<dbReference type="InterPro" id="IPR015421">
    <property type="entry name" value="PyrdxlP-dep_Trfase_major"/>
</dbReference>
<feature type="binding site" evidence="4">
    <location>
        <position position="202"/>
    </location>
    <ligand>
        <name>pyridoxal 5'-phosphate</name>
        <dbReference type="ChEBI" id="CHEBI:597326"/>
    </ligand>
</feature>
<dbReference type="GO" id="GO:0030429">
    <property type="term" value="F:kynureninase activity"/>
    <property type="evidence" value="ECO:0007669"/>
    <property type="project" value="UniProtKB-UniRule"/>
</dbReference>
<dbReference type="GO" id="GO:0009435">
    <property type="term" value="P:NAD+ biosynthetic process"/>
    <property type="evidence" value="ECO:0007669"/>
    <property type="project" value="UniProtKB-UniRule"/>
</dbReference>
<dbReference type="SUPFAM" id="SSF53383">
    <property type="entry name" value="PLP-dependent transferases"/>
    <property type="match status" value="1"/>
</dbReference>
<gene>
    <name evidence="4 8" type="primary">kynU</name>
    <name evidence="8" type="ORF">IPP15_07865</name>
</gene>
<dbReference type="GO" id="GO:0019805">
    <property type="term" value="P:quinolinate biosynthetic process"/>
    <property type="evidence" value="ECO:0007669"/>
    <property type="project" value="UniProtKB-UniRule"/>
</dbReference>
<dbReference type="AlphaFoldDB" id="A0A9D7SUX3"/>
<reference evidence="8 9" key="1">
    <citation type="submission" date="2020-10" db="EMBL/GenBank/DDBJ databases">
        <title>Connecting structure to function with the recovery of over 1000 high-quality activated sludge metagenome-assembled genomes encoding full-length rRNA genes using long-read sequencing.</title>
        <authorList>
            <person name="Singleton C.M."/>
            <person name="Petriglieri F."/>
            <person name="Kristensen J.M."/>
            <person name="Kirkegaard R.H."/>
            <person name="Michaelsen T.Y."/>
            <person name="Andersen M.H."/>
            <person name="Karst S.M."/>
            <person name="Dueholm M.S."/>
            <person name="Nielsen P.H."/>
            <person name="Albertsen M."/>
        </authorList>
    </citation>
    <scope>NUCLEOTIDE SEQUENCE [LARGE SCALE GENOMIC DNA]</scope>
    <source>
        <strain evidence="8">Ribe_18-Q3-R11-54_MAXAC.273</strain>
    </source>
</reference>
<feature type="domain" description="Aminotransferase class I/classII large" evidence="7">
    <location>
        <begin position="53"/>
        <end position="210"/>
    </location>
</feature>
<dbReference type="PANTHER" id="PTHR14084:SF0">
    <property type="entry name" value="KYNURENINASE"/>
    <property type="match status" value="1"/>
</dbReference>
<dbReference type="GO" id="GO:0005737">
    <property type="term" value="C:cytoplasm"/>
    <property type="evidence" value="ECO:0007669"/>
    <property type="project" value="UniProtKB-UniRule"/>
</dbReference>
<feature type="binding site" evidence="4">
    <location>
        <position position="227"/>
    </location>
    <ligand>
        <name>pyridoxal 5'-phosphate</name>
        <dbReference type="ChEBI" id="CHEBI:597326"/>
    </ligand>
</feature>
<evidence type="ECO:0000313" key="8">
    <source>
        <dbReference type="EMBL" id="MBK9982327.1"/>
    </source>
</evidence>
<dbReference type="PANTHER" id="PTHR14084">
    <property type="entry name" value="KYNURENINASE"/>
    <property type="match status" value="1"/>
</dbReference>
<dbReference type="EC" id="3.7.1.3" evidence="4 5"/>
<dbReference type="NCBIfam" id="TIGR01814">
    <property type="entry name" value="kynureninase"/>
    <property type="match status" value="1"/>
</dbReference>
<sequence length="402" mass="45850">MAHGKYRDQFYIPHVNGKESIYLCGNSLGLQPKKVKEYVNEELDDWAALGVEGHLHARHPWLPYHEFLTKSMADLVGAHQSEVVVMNSLTVNLHLLMASFYRPTKKRYKILIESDAFPSDRYAVASQAKWHGYDPKESIVQWRPKQGEHCLQIEDLESILKQQGEEIAMILLGGVNYYTGQYFNIEEITKLGQQYGIIVGWDLAHATGNVELKLHEWNVDFAAWCSYKYLNSGPGSLGAIFVHDRHGNDTTIPRLSGWWGHNKQTRFGMRDDFDPLPGAEGWQLSNPPILPLAAMRASLEIFDTAGIKNLRDISKRMMVDIYEIMVTKKLIKMITPSHPDERGCQISMLVERDGKQLFEHLSKNGVIADWREPNVIRIAVVPLYNTNDDVGRFLGVLDSFKD</sequence>
<dbReference type="HAMAP" id="MF_01970">
    <property type="entry name" value="Kynureninase"/>
    <property type="match status" value="1"/>
</dbReference>
<dbReference type="Pfam" id="PF00155">
    <property type="entry name" value="Aminotran_1_2"/>
    <property type="match status" value="1"/>
</dbReference>
<evidence type="ECO:0000259" key="7">
    <source>
        <dbReference type="Pfam" id="PF00155"/>
    </source>
</evidence>
<feature type="modified residue" description="N6-(pyridoxal phosphate)lysine" evidence="4">
    <location>
        <position position="228"/>
    </location>
</feature>
<dbReference type="InterPro" id="IPR004839">
    <property type="entry name" value="Aminotransferase_I/II_large"/>
</dbReference>
<comment type="caution">
    <text evidence="8">The sequence shown here is derived from an EMBL/GenBank/DDBJ whole genome shotgun (WGS) entry which is preliminary data.</text>
</comment>
<dbReference type="InterPro" id="IPR015424">
    <property type="entry name" value="PyrdxlP-dep_Trfase"/>
</dbReference>
<comment type="function">
    <text evidence="4 6">Catalyzes the cleavage of L-kynurenine (L-Kyn) and L-3-hydroxykynurenine (L-3OHKyn) into anthranilic acid (AA) and 3-hydroxyanthranilic acid (3-OHAA), respectively.</text>
</comment>
<dbReference type="GO" id="GO:0019441">
    <property type="term" value="P:L-tryptophan catabolic process to kynurenine"/>
    <property type="evidence" value="ECO:0007669"/>
    <property type="project" value="TreeGrafter"/>
</dbReference>
<name>A0A9D7SUX3_9BACT</name>
<feature type="binding site" evidence="4">
    <location>
        <position position="286"/>
    </location>
    <ligand>
        <name>pyridoxal 5'-phosphate</name>
        <dbReference type="ChEBI" id="CHEBI:597326"/>
    </ligand>
</feature>
<evidence type="ECO:0000313" key="9">
    <source>
        <dbReference type="Proteomes" id="UP000808337"/>
    </source>
</evidence>
<keyword evidence="1 4" id="KW-0662">Pyridine nucleotide biosynthesis</keyword>
<dbReference type="EMBL" id="JADKGY010000006">
    <property type="protein sequence ID" value="MBK9982327.1"/>
    <property type="molecule type" value="Genomic_DNA"/>
</dbReference>
<evidence type="ECO:0000256" key="3">
    <source>
        <dbReference type="ARBA" id="ARBA00022898"/>
    </source>
</evidence>
<evidence type="ECO:0000256" key="2">
    <source>
        <dbReference type="ARBA" id="ARBA00022801"/>
    </source>
</evidence>
<comment type="caution">
    <text evidence="4">Lacks conserved residue(s) required for the propagation of feature annotation.</text>
</comment>
<accession>A0A9D7SUX3</accession>
<feature type="binding site" evidence="4">
    <location>
        <position position="89"/>
    </location>
    <ligand>
        <name>pyridoxal 5'-phosphate</name>
        <dbReference type="ChEBI" id="CHEBI:597326"/>
    </ligand>
</feature>
<comment type="catalytic activity">
    <reaction evidence="4 6">
        <text>L-kynurenine + H2O = anthranilate + L-alanine + H(+)</text>
        <dbReference type="Rhea" id="RHEA:16813"/>
        <dbReference type="ChEBI" id="CHEBI:15377"/>
        <dbReference type="ChEBI" id="CHEBI:15378"/>
        <dbReference type="ChEBI" id="CHEBI:16567"/>
        <dbReference type="ChEBI" id="CHEBI:57959"/>
        <dbReference type="ChEBI" id="CHEBI:57972"/>
        <dbReference type="EC" id="3.7.1.3"/>
    </reaction>
</comment>
<feature type="binding site" evidence="4">
    <location>
        <position position="90"/>
    </location>
    <ligand>
        <name>pyridoxal 5'-phosphate</name>
        <dbReference type="ChEBI" id="CHEBI:597326"/>
    </ligand>
</feature>
<comment type="catalytic activity">
    <reaction evidence="6">
        <text>3-hydroxy-L-kynurenine + H2O = 3-hydroxyanthranilate + L-alanine + H(+)</text>
        <dbReference type="Rhea" id="RHEA:25143"/>
        <dbReference type="ChEBI" id="CHEBI:15377"/>
        <dbReference type="ChEBI" id="CHEBI:15378"/>
        <dbReference type="ChEBI" id="CHEBI:36559"/>
        <dbReference type="ChEBI" id="CHEBI:57972"/>
        <dbReference type="ChEBI" id="CHEBI:58125"/>
        <dbReference type="EC" id="3.7.1.3"/>
    </reaction>
</comment>
<comment type="cofactor">
    <cofactor evidence="4 6">
        <name>pyridoxal 5'-phosphate</name>
        <dbReference type="ChEBI" id="CHEBI:597326"/>
    </cofactor>
</comment>
<dbReference type="GO" id="GO:0097053">
    <property type="term" value="P:L-kynurenine catabolic process"/>
    <property type="evidence" value="ECO:0007669"/>
    <property type="project" value="UniProtKB-UniRule"/>
</dbReference>
<dbReference type="Pfam" id="PF22580">
    <property type="entry name" value="KYNU_C"/>
    <property type="match status" value="1"/>
</dbReference>